<organism evidence="4 5">
    <name type="scientific">Dictyostelium firmibasis</name>
    <dbReference type="NCBI Taxonomy" id="79012"/>
    <lineage>
        <taxon>Eukaryota</taxon>
        <taxon>Amoebozoa</taxon>
        <taxon>Evosea</taxon>
        <taxon>Eumycetozoa</taxon>
        <taxon>Dictyostelia</taxon>
        <taxon>Dictyosteliales</taxon>
        <taxon>Dictyosteliaceae</taxon>
        <taxon>Dictyostelium</taxon>
    </lineage>
</organism>
<protein>
    <recommendedName>
        <fullName evidence="3">F5/8 type C domain-containing protein</fullName>
    </recommendedName>
</protein>
<evidence type="ECO:0000313" key="5">
    <source>
        <dbReference type="Proteomes" id="UP001344447"/>
    </source>
</evidence>
<proteinExistence type="predicted"/>
<evidence type="ECO:0000256" key="1">
    <source>
        <dbReference type="ARBA" id="ARBA00022734"/>
    </source>
</evidence>
<keyword evidence="5" id="KW-1185">Reference proteome</keyword>
<dbReference type="FunFam" id="2.60.40.2080:FF:000001">
    <property type="entry name" value="Discoidin-1 subunit A"/>
    <property type="match status" value="1"/>
</dbReference>
<evidence type="ECO:0000259" key="3">
    <source>
        <dbReference type="PROSITE" id="PS50022"/>
    </source>
</evidence>
<dbReference type="GO" id="GO:0007010">
    <property type="term" value="P:cytoskeleton organization"/>
    <property type="evidence" value="ECO:0007669"/>
    <property type="project" value="UniProtKB-ARBA"/>
</dbReference>
<dbReference type="CDD" id="cd00057">
    <property type="entry name" value="FA58C"/>
    <property type="match status" value="1"/>
</dbReference>
<reference evidence="4 5" key="1">
    <citation type="submission" date="2023-11" db="EMBL/GenBank/DDBJ databases">
        <title>Dfirmibasis_genome.</title>
        <authorList>
            <person name="Edelbroek B."/>
            <person name="Kjellin J."/>
            <person name="Jerlstrom-Hultqvist J."/>
            <person name="Soderbom F."/>
        </authorList>
    </citation>
    <scope>NUCLEOTIDE SEQUENCE [LARGE SCALE GENOMIC DNA]</scope>
    <source>
        <strain evidence="4 5">TNS-C-14</strain>
    </source>
</reference>
<dbReference type="InterPro" id="IPR000421">
    <property type="entry name" value="FA58C"/>
</dbReference>
<dbReference type="SMART" id="SM00231">
    <property type="entry name" value="FA58C"/>
    <property type="match status" value="1"/>
</dbReference>
<accession>A0AAN7TYU6</accession>
<dbReference type="FunFam" id="2.60.120.260:FF:000016">
    <property type="entry name" value="Contactin-associated protein-like 4 isoform 1"/>
    <property type="match status" value="1"/>
</dbReference>
<keyword evidence="2" id="KW-0130">Cell adhesion</keyword>
<dbReference type="EMBL" id="JAVFKY010000001">
    <property type="protein sequence ID" value="KAK5582389.1"/>
    <property type="molecule type" value="Genomic_DNA"/>
</dbReference>
<dbReference type="GO" id="GO:0030247">
    <property type="term" value="F:polysaccharide binding"/>
    <property type="evidence" value="ECO:0007669"/>
    <property type="project" value="TreeGrafter"/>
</dbReference>
<sequence length="257" mass="28503">MSTIPAGSIPCLANALLNLRSSTDYNADHGVKNSILNFSNSKETGRFDGSESWSSSILDKNQFIVAGSDSIKTFIAISTQGRGDHDQWVTSYKLRYSLDNVNWVEYNNGQVYNANTDRNSIVTLNLNPPIKARSIAIHPQSYHNHISLRWELHALPYSSNPNPSVQMGEVSIGDRTLNSGTGNRNVTRHVSFSHQFATVPMVSIGCKKVDAHTDAGQMRWQGVAQNITPNGFDLLFTTWGDNNVYDLTFDYVAIAFQ</sequence>
<dbReference type="PROSITE" id="PS50022">
    <property type="entry name" value="FA58C_3"/>
    <property type="match status" value="1"/>
</dbReference>
<dbReference type="GO" id="GO:0098609">
    <property type="term" value="P:cell-cell adhesion"/>
    <property type="evidence" value="ECO:0007669"/>
    <property type="project" value="TreeGrafter"/>
</dbReference>
<feature type="domain" description="F5/8 type C" evidence="3">
    <location>
        <begin position="11"/>
        <end position="155"/>
    </location>
</feature>
<gene>
    <name evidence="4" type="ORF">RB653_003972</name>
</gene>
<dbReference type="InterPro" id="IPR008979">
    <property type="entry name" value="Galactose-bd-like_sf"/>
</dbReference>
<comment type="caution">
    <text evidence="4">The sequence shown here is derived from an EMBL/GenBank/DDBJ whole genome shotgun (WGS) entry which is preliminary data.</text>
</comment>
<name>A0AAN7TYU6_9MYCE</name>
<keyword evidence="1" id="KW-0430">Lectin</keyword>
<dbReference type="InterPro" id="IPR037221">
    <property type="entry name" value="H-type_lectin_dom_sf"/>
</dbReference>
<dbReference type="PANTHER" id="PTHR46938">
    <property type="entry name" value="DISCOIDIN-1 SUBUNIT A-RELATED-RELATED"/>
    <property type="match status" value="1"/>
</dbReference>
<dbReference type="SUPFAM" id="SSF49785">
    <property type="entry name" value="Galactose-binding domain-like"/>
    <property type="match status" value="1"/>
</dbReference>
<dbReference type="Gene3D" id="2.60.120.260">
    <property type="entry name" value="Galactose-binding domain-like"/>
    <property type="match status" value="1"/>
</dbReference>
<evidence type="ECO:0000256" key="2">
    <source>
        <dbReference type="ARBA" id="ARBA00022889"/>
    </source>
</evidence>
<dbReference type="PROSITE" id="PS01285">
    <property type="entry name" value="FA58C_1"/>
    <property type="match status" value="1"/>
</dbReference>
<dbReference type="GO" id="GO:0045335">
    <property type="term" value="C:phagocytic vesicle"/>
    <property type="evidence" value="ECO:0007669"/>
    <property type="project" value="TreeGrafter"/>
</dbReference>
<dbReference type="Proteomes" id="UP001344447">
    <property type="component" value="Unassembled WGS sequence"/>
</dbReference>
<dbReference type="Pfam" id="PF09458">
    <property type="entry name" value="H_lectin"/>
    <property type="match status" value="1"/>
</dbReference>
<evidence type="ECO:0000313" key="4">
    <source>
        <dbReference type="EMBL" id="KAK5582389.1"/>
    </source>
</evidence>
<dbReference type="GO" id="GO:0098636">
    <property type="term" value="C:protein complex involved in cell adhesion"/>
    <property type="evidence" value="ECO:0007669"/>
    <property type="project" value="TreeGrafter"/>
</dbReference>
<dbReference type="SUPFAM" id="SSF141086">
    <property type="entry name" value="Agglutinin HPA-like"/>
    <property type="match status" value="1"/>
</dbReference>
<dbReference type="AlphaFoldDB" id="A0AAN7TYU6"/>
<dbReference type="PANTHER" id="PTHR46938:SF2">
    <property type="entry name" value="DISCOIDIN-2"/>
    <property type="match status" value="1"/>
</dbReference>
<dbReference type="InterPro" id="IPR019019">
    <property type="entry name" value="H-type_lectin_domain"/>
</dbReference>
<dbReference type="Pfam" id="PF00754">
    <property type="entry name" value="F5_F8_type_C"/>
    <property type="match status" value="1"/>
</dbReference>
<dbReference type="Gene3D" id="2.60.40.2080">
    <property type="match status" value="1"/>
</dbReference>
<dbReference type="InterPro" id="IPR052487">
    <property type="entry name" value="Galactose-binding_lectin"/>
</dbReference>
<dbReference type="GO" id="GO:0070492">
    <property type="term" value="F:oligosaccharide binding"/>
    <property type="evidence" value="ECO:0007669"/>
    <property type="project" value="TreeGrafter"/>
</dbReference>
<dbReference type="GO" id="GO:0009986">
    <property type="term" value="C:cell surface"/>
    <property type="evidence" value="ECO:0007669"/>
    <property type="project" value="TreeGrafter"/>
</dbReference>
<dbReference type="GO" id="GO:0046871">
    <property type="term" value="F:N-acetylgalactosamine binding"/>
    <property type="evidence" value="ECO:0007669"/>
    <property type="project" value="TreeGrafter"/>
</dbReference>